<dbReference type="AlphaFoldDB" id="A0A2P6FA12"/>
<dbReference type="Proteomes" id="UP000031565">
    <property type="component" value="Unassembled WGS sequence"/>
</dbReference>
<dbReference type="HAMAP" id="MF_00165">
    <property type="entry name" value="Thymidylate_kinase"/>
    <property type="match status" value="1"/>
</dbReference>
<protein>
    <recommendedName>
        <fullName evidence="3 11">Thymidylate kinase</fullName>
        <ecNumber evidence="2 11">2.7.4.9</ecNumber>
    </recommendedName>
    <alternativeName>
        <fullName evidence="11">dTMP kinase</fullName>
    </alternativeName>
</protein>
<dbReference type="InterPro" id="IPR018095">
    <property type="entry name" value="Thymidylate_kin_CS"/>
</dbReference>
<feature type="binding site" evidence="11">
    <location>
        <begin position="8"/>
        <end position="15"/>
    </location>
    <ligand>
        <name>ATP</name>
        <dbReference type="ChEBI" id="CHEBI:30616"/>
    </ligand>
</feature>
<evidence type="ECO:0000256" key="1">
    <source>
        <dbReference type="ARBA" id="ARBA00009776"/>
    </source>
</evidence>
<dbReference type="GO" id="GO:0006235">
    <property type="term" value="P:dTTP biosynthetic process"/>
    <property type="evidence" value="ECO:0007669"/>
    <property type="project" value="UniProtKB-UniRule"/>
</dbReference>
<organism evidence="13 14">
    <name type="scientific">Spiroplasma poulsonii</name>
    <dbReference type="NCBI Taxonomy" id="2138"/>
    <lineage>
        <taxon>Bacteria</taxon>
        <taxon>Bacillati</taxon>
        <taxon>Mycoplasmatota</taxon>
        <taxon>Mollicutes</taxon>
        <taxon>Entomoplasmatales</taxon>
        <taxon>Spiroplasmataceae</taxon>
        <taxon>Spiroplasma</taxon>
    </lineage>
</organism>
<dbReference type="PANTHER" id="PTHR10344:SF4">
    <property type="entry name" value="UMP-CMP KINASE 2, MITOCHONDRIAL"/>
    <property type="match status" value="1"/>
</dbReference>
<dbReference type="SUPFAM" id="SSF52540">
    <property type="entry name" value="P-loop containing nucleoside triphosphate hydrolases"/>
    <property type="match status" value="1"/>
</dbReference>
<evidence type="ECO:0000256" key="4">
    <source>
        <dbReference type="ARBA" id="ARBA00022679"/>
    </source>
</evidence>
<dbReference type="Gene3D" id="3.40.50.300">
    <property type="entry name" value="P-loop containing nucleotide triphosphate hydrolases"/>
    <property type="match status" value="1"/>
</dbReference>
<gene>
    <name evidence="11 13" type="primary">tmk</name>
    <name evidence="13" type="ORF">SMSRO_SF000100</name>
</gene>
<evidence type="ECO:0000256" key="3">
    <source>
        <dbReference type="ARBA" id="ARBA00017144"/>
    </source>
</evidence>
<dbReference type="Pfam" id="PF02223">
    <property type="entry name" value="Thymidylate_kin"/>
    <property type="match status" value="1"/>
</dbReference>
<feature type="domain" description="Thymidylate kinase-like" evidence="12">
    <location>
        <begin position="6"/>
        <end position="196"/>
    </location>
</feature>
<dbReference type="EMBL" id="JTLV02000001">
    <property type="protein sequence ID" value="PQM30254.1"/>
    <property type="molecule type" value="Genomic_DNA"/>
</dbReference>
<comment type="function">
    <text evidence="10 11">Phosphorylation of dTMP to form dTDP in both de novo and salvage pathways of dTTP synthesis.</text>
</comment>
<dbReference type="GO" id="GO:0005829">
    <property type="term" value="C:cytosol"/>
    <property type="evidence" value="ECO:0007669"/>
    <property type="project" value="TreeGrafter"/>
</dbReference>
<keyword evidence="6 11" id="KW-0547">Nucleotide-binding</keyword>
<dbReference type="FunFam" id="3.40.50.300:FF:000225">
    <property type="entry name" value="Thymidylate kinase"/>
    <property type="match status" value="1"/>
</dbReference>
<evidence type="ECO:0000256" key="6">
    <source>
        <dbReference type="ARBA" id="ARBA00022741"/>
    </source>
</evidence>
<evidence type="ECO:0000256" key="11">
    <source>
        <dbReference type="HAMAP-Rule" id="MF_00165"/>
    </source>
</evidence>
<dbReference type="GO" id="GO:0006227">
    <property type="term" value="P:dUDP biosynthetic process"/>
    <property type="evidence" value="ECO:0007669"/>
    <property type="project" value="TreeGrafter"/>
</dbReference>
<comment type="catalytic activity">
    <reaction evidence="9 11">
        <text>dTMP + ATP = dTDP + ADP</text>
        <dbReference type="Rhea" id="RHEA:13517"/>
        <dbReference type="ChEBI" id="CHEBI:30616"/>
        <dbReference type="ChEBI" id="CHEBI:58369"/>
        <dbReference type="ChEBI" id="CHEBI:63528"/>
        <dbReference type="ChEBI" id="CHEBI:456216"/>
        <dbReference type="EC" id="2.7.4.9"/>
    </reaction>
</comment>
<dbReference type="EC" id="2.7.4.9" evidence="2 11"/>
<dbReference type="GO" id="GO:0006233">
    <property type="term" value="P:dTDP biosynthetic process"/>
    <property type="evidence" value="ECO:0007669"/>
    <property type="project" value="InterPro"/>
</dbReference>
<dbReference type="InterPro" id="IPR039430">
    <property type="entry name" value="Thymidylate_kin-like_dom"/>
</dbReference>
<accession>A0A2P6FA12</accession>
<evidence type="ECO:0000256" key="8">
    <source>
        <dbReference type="ARBA" id="ARBA00022840"/>
    </source>
</evidence>
<dbReference type="PROSITE" id="PS01331">
    <property type="entry name" value="THYMIDYLATE_KINASE"/>
    <property type="match status" value="1"/>
</dbReference>
<keyword evidence="4 11" id="KW-0808">Transferase</keyword>
<evidence type="ECO:0000313" key="13">
    <source>
        <dbReference type="EMBL" id="PQM30254.1"/>
    </source>
</evidence>
<evidence type="ECO:0000256" key="7">
    <source>
        <dbReference type="ARBA" id="ARBA00022777"/>
    </source>
</evidence>
<evidence type="ECO:0000256" key="10">
    <source>
        <dbReference type="ARBA" id="ARBA00057735"/>
    </source>
</evidence>
<comment type="caution">
    <text evidence="13">The sequence shown here is derived from an EMBL/GenBank/DDBJ whole genome shotgun (WGS) entry which is preliminary data.</text>
</comment>
<dbReference type="InterPro" id="IPR018094">
    <property type="entry name" value="Thymidylate_kinase"/>
</dbReference>
<evidence type="ECO:0000259" key="12">
    <source>
        <dbReference type="Pfam" id="PF02223"/>
    </source>
</evidence>
<dbReference type="PANTHER" id="PTHR10344">
    <property type="entry name" value="THYMIDYLATE KINASE"/>
    <property type="match status" value="1"/>
</dbReference>
<dbReference type="RefSeq" id="WP_040092408.1">
    <property type="nucleotide sequence ID" value="NZ_CM020866.1"/>
</dbReference>
<dbReference type="GO" id="GO:0005524">
    <property type="term" value="F:ATP binding"/>
    <property type="evidence" value="ECO:0007669"/>
    <property type="project" value="UniProtKB-UniRule"/>
</dbReference>
<keyword evidence="7 11" id="KW-0418">Kinase</keyword>
<dbReference type="STRING" id="2138.SMSRO_v1c00090"/>
<sequence>MLFITLEGIDGSGKTTISKLLKERLRSKGYQVVLTREPGGNEIAEQIRDVILSKHNLGMDPWTEALLYIAARKQHVMEDILPALKEGAIVICDRFMDSTSAYQGYARGLGIRTLDEVQSIVLGTTKPDLTLFFDIEPAMANERMKIRNENEMNRLDLEQESFYEKVYEGYQVLISEHSERIKVVDARKSVNDVLEQVYYYVDEIIQKIKDKENE</sequence>
<name>A0A2P6FA12_9MOLU</name>
<keyword evidence="8 11" id="KW-0067">ATP-binding</keyword>
<evidence type="ECO:0000256" key="9">
    <source>
        <dbReference type="ARBA" id="ARBA00048743"/>
    </source>
</evidence>
<dbReference type="GO" id="GO:0004798">
    <property type="term" value="F:dTMP kinase activity"/>
    <property type="evidence" value="ECO:0007669"/>
    <property type="project" value="UniProtKB-UniRule"/>
</dbReference>
<evidence type="ECO:0000256" key="5">
    <source>
        <dbReference type="ARBA" id="ARBA00022727"/>
    </source>
</evidence>
<dbReference type="NCBIfam" id="TIGR00041">
    <property type="entry name" value="DTMP_kinase"/>
    <property type="match status" value="1"/>
</dbReference>
<dbReference type="InterPro" id="IPR027417">
    <property type="entry name" value="P-loop_NTPase"/>
</dbReference>
<evidence type="ECO:0000256" key="2">
    <source>
        <dbReference type="ARBA" id="ARBA00012980"/>
    </source>
</evidence>
<keyword evidence="5 11" id="KW-0545">Nucleotide biosynthesis</keyword>
<reference evidence="13 14" key="1">
    <citation type="journal article" date="2015" name="MBio">
        <title>Genome sequence of the Drosophila melanogaster male-killing Spiroplasma strain MSRO endosymbiont.</title>
        <authorList>
            <person name="Paredes J.C."/>
            <person name="Herren J.K."/>
            <person name="Schupfer F."/>
            <person name="Marin R."/>
            <person name="Claverol S."/>
            <person name="Kuo C.H."/>
            <person name="Lemaitre B."/>
            <person name="Beven L."/>
        </authorList>
    </citation>
    <scope>NUCLEOTIDE SEQUENCE [LARGE SCALE GENOMIC DNA]</scope>
    <source>
        <strain evidence="13 14">MSRO</strain>
    </source>
</reference>
<proteinExistence type="inferred from homology"/>
<dbReference type="OrthoDB" id="9774907at2"/>
<comment type="similarity">
    <text evidence="1 11">Belongs to the thymidylate kinase family.</text>
</comment>
<keyword evidence="14" id="KW-1185">Reference proteome</keyword>
<dbReference type="CDD" id="cd01672">
    <property type="entry name" value="TMPK"/>
    <property type="match status" value="1"/>
</dbReference>
<evidence type="ECO:0000313" key="14">
    <source>
        <dbReference type="Proteomes" id="UP000031565"/>
    </source>
</evidence>